<dbReference type="Proteomes" id="UP000602050">
    <property type="component" value="Unassembled WGS sequence"/>
</dbReference>
<organism evidence="6 7">
    <name type="scientific">Compostibacillus humi</name>
    <dbReference type="NCBI Taxonomy" id="1245525"/>
    <lineage>
        <taxon>Bacteria</taxon>
        <taxon>Bacillati</taxon>
        <taxon>Bacillota</taxon>
        <taxon>Bacilli</taxon>
        <taxon>Bacillales</taxon>
        <taxon>Bacillaceae</taxon>
        <taxon>Compostibacillus</taxon>
    </lineage>
</organism>
<dbReference type="PANTHER" id="PTHR43861">
    <property type="entry name" value="TRANS-ACONITATE 2-METHYLTRANSFERASE-RELATED"/>
    <property type="match status" value="1"/>
</dbReference>
<comment type="similarity">
    <text evidence="4">Belongs to the methyltransferase superfamily. YrrT family.</text>
</comment>
<feature type="binding site" evidence="4">
    <location>
        <position position="53"/>
    </location>
    <ligand>
        <name>S-adenosyl-L-methionine</name>
        <dbReference type="ChEBI" id="CHEBI:59789"/>
    </ligand>
</feature>
<dbReference type="EMBL" id="BMEV01000070">
    <property type="protein sequence ID" value="GFZ86891.1"/>
    <property type="molecule type" value="Genomic_DNA"/>
</dbReference>
<gene>
    <name evidence="6" type="ORF">GCM10010978_28450</name>
</gene>
<name>A0A8J2TQI0_9BACI</name>
<feature type="binding site" evidence="4">
    <location>
        <position position="74"/>
    </location>
    <ligand>
        <name>S-adenosyl-L-methionine</name>
        <dbReference type="ChEBI" id="CHEBI:59789"/>
    </ligand>
</feature>
<reference evidence="6" key="1">
    <citation type="journal article" date="2014" name="Int. J. Syst. Evol. Microbiol.">
        <title>Complete genome sequence of Corynebacterium casei LMG S-19264T (=DSM 44701T), isolated from a smear-ripened cheese.</title>
        <authorList>
            <consortium name="US DOE Joint Genome Institute (JGI-PGF)"/>
            <person name="Walter F."/>
            <person name="Albersmeier A."/>
            <person name="Kalinowski J."/>
            <person name="Ruckert C."/>
        </authorList>
    </citation>
    <scope>NUCLEOTIDE SEQUENCE</scope>
    <source>
        <strain evidence="6">CGMCC 1.12360</strain>
    </source>
</reference>
<keyword evidence="3 4" id="KW-0949">S-adenosyl-L-methionine</keyword>
<dbReference type="AlphaFoldDB" id="A0A8J2TQI0"/>
<dbReference type="PANTHER" id="PTHR43861:SF1">
    <property type="entry name" value="TRANS-ACONITATE 2-METHYLTRANSFERASE"/>
    <property type="match status" value="1"/>
</dbReference>
<feature type="domain" description="Methyltransferase" evidence="5">
    <location>
        <begin position="49"/>
        <end position="139"/>
    </location>
</feature>
<dbReference type="RefSeq" id="WP_188393084.1">
    <property type="nucleotide sequence ID" value="NZ_BMEV01000070.1"/>
</dbReference>
<comment type="caution">
    <text evidence="4">Lacks conserved residue(s) required for the propagation of feature annotation.</text>
</comment>
<sequence length="215" mass="24650">MPEYFNNLFDQWASSYDDTVVGKDVEYREVFRRYDEILETIAERANGFVLEFGVGTGNLTKKLVTKGMEVIGIEPSENMRKIAKQKLPGTAIVKGSFLSFPALGKKVDTIVSSYAFHHLTDAEKEQAIQLYTEMLHEGGKIIFGDTIFENDEAKQLAYLDAKNKKYDRLANDLNTEFYTTIPKLTDILEKHGFTVRFERMNDFVWIMEADFKAAK</sequence>
<dbReference type="HAMAP" id="MF_02100">
    <property type="entry name" value="Methyltr_YrrT"/>
    <property type="match status" value="1"/>
</dbReference>
<dbReference type="CDD" id="cd02440">
    <property type="entry name" value="AdoMet_MTases"/>
    <property type="match status" value="1"/>
</dbReference>
<accession>A0A8J2TQI0</accession>
<evidence type="ECO:0000256" key="1">
    <source>
        <dbReference type="ARBA" id="ARBA00022603"/>
    </source>
</evidence>
<evidence type="ECO:0000313" key="6">
    <source>
        <dbReference type="EMBL" id="GFZ86891.1"/>
    </source>
</evidence>
<comment type="function">
    <text evidence="4">Could be a S-adenosyl-L-methionine-dependent methyltransferase.</text>
</comment>
<keyword evidence="1 4" id="KW-0489">Methyltransferase</keyword>
<evidence type="ECO:0000256" key="4">
    <source>
        <dbReference type="HAMAP-Rule" id="MF_02100"/>
    </source>
</evidence>
<evidence type="ECO:0000313" key="7">
    <source>
        <dbReference type="Proteomes" id="UP000602050"/>
    </source>
</evidence>
<dbReference type="GO" id="GO:0032259">
    <property type="term" value="P:methylation"/>
    <property type="evidence" value="ECO:0007669"/>
    <property type="project" value="UniProtKB-KW"/>
</dbReference>
<protein>
    <recommendedName>
        <fullName evidence="4">Uncharacterized methyltransferase GCM10010978_28450</fullName>
        <ecNumber evidence="4">2.1.1.-</ecNumber>
    </recommendedName>
</protein>
<keyword evidence="7" id="KW-1185">Reference proteome</keyword>
<dbReference type="Pfam" id="PF13649">
    <property type="entry name" value="Methyltransf_25"/>
    <property type="match status" value="1"/>
</dbReference>
<dbReference type="SUPFAM" id="SSF53335">
    <property type="entry name" value="S-adenosyl-L-methionine-dependent methyltransferases"/>
    <property type="match status" value="1"/>
</dbReference>
<reference evidence="6" key="2">
    <citation type="submission" date="2020-09" db="EMBL/GenBank/DDBJ databases">
        <authorList>
            <person name="Sun Q."/>
            <person name="Zhou Y."/>
        </authorList>
    </citation>
    <scope>NUCLEOTIDE SEQUENCE</scope>
    <source>
        <strain evidence="6">CGMCC 1.12360</strain>
    </source>
</reference>
<dbReference type="InterPro" id="IPR041698">
    <property type="entry name" value="Methyltransf_25"/>
</dbReference>
<dbReference type="EC" id="2.1.1.-" evidence="4"/>
<dbReference type="GO" id="GO:0008757">
    <property type="term" value="F:S-adenosylmethionine-dependent methyltransferase activity"/>
    <property type="evidence" value="ECO:0007669"/>
    <property type="project" value="UniProtKB-UniRule"/>
</dbReference>
<comment type="caution">
    <text evidence="6">The sequence shown here is derived from an EMBL/GenBank/DDBJ whole genome shotgun (WGS) entry which is preliminary data.</text>
</comment>
<keyword evidence="2 4" id="KW-0808">Transferase</keyword>
<evidence type="ECO:0000256" key="3">
    <source>
        <dbReference type="ARBA" id="ARBA00022691"/>
    </source>
</evidence>
<evidence type="ECO:0000256" key="2">
    <source>
        <dbReference type="ARBA" id="ARBA00022679"/>
    </source>
</evidence>
<dbReference type="InterPro" id="IPR023553">
    <property type="entry name" value="Uncharacterised_MeTfrase_YrrT"/>
</dbReference>
<dbReference type="Gene3D" id="3.40.50.150">
    <property type="entry name" value="Vaccinia Virus protein VP39"/>
    <property type="match status" value="1"/>
</dbReference>
<evidence type="ECO:0000259" key="5">
    <source>
        <dbReference type="Pfam" id="PF13649"/>
    </source>
</evidence>
<dbReference type="InterPro" id="IPR029063">
    <property type="entry name" value="SAM-dependent_MTases_sf"/>
</dbReference>
<proteinExistence type="inferred from homology"/>